<feature type="transmembrane region" description="Helical" evidence="1">
    <location>
        <begin position="76"/>
        <end position="106"/>
    </location>
</feature>
<evidence type="ECO:0000313" key="3">
    <source>
        <dbReference type="Proteomes" id="UP000262832"/>
    </source>
</evidence>
<feature type="transmembrane region" description="Helical" evidence="1">
    <location>
        <begin position="127"/>
        <end position="150"/>
    </location>
</feature>
<proteinExistence type="predicted"/>
<protein>
    <recommendedName>
        <fullName evidence="4">GGDEF domain-containing protein</fullName>
    </recommendedName>
</protein>
<evidence type="ECO:0008006" key="4">
    <source>
        <dbReference type="Google" id="ProtNLM"/>
    </source>
</evidence>
<evidence type="ECO:0000256" key="1">
    <source>
        <dbReference type="SAM" id="Phobius"/>
    </source>
</evidence>
<evidence type="ECO:0000313" key="2">
    <source>
        <dbReference type="EMBL" id="AXY03672.1"/>
    </source>
</evidence>
<geneLocation type="plasmid" evidence="3">
    <name>pva1</name>
</geneLocation>
<organism evidence="2 3">
    <name type="scientific">Vibrio alfacsensis</name>
    <dbReference type="NCBI Taxonomy" id="1074311"/>
    <lineage>
        <taxon>Bacteria</taxon>
        <taxon>Pseudomonadati</taxon>
        <taxon>Pseudomonadota</taxon>
        <taxon>Gammaproteobacteria</taxon>
        <taxon>Vibrionales</taxon>
        <taxon>Vibrionaceae</taxon>
        <taxon>Vibrio</taxon>
    </lineage>
</organism>
<keyword evidence="3" id="KW-1185">Reference proteome</keyword>
<dbReference type="Pfam" id="PF25323">
    <property type="entry name" value="6TM_PilS"/>
    <property type="match status" value="1"/>
</dbReference>
<keyword evidence="1" id="KW-1133">Transmembrane helix</keyword>
<name>A0ABN5PKF3_9VIBR</name>
<reference evidence="2 3" key="1">
    <citation type="submission" date="2018-08" db="EMBL/GenBank/DDBJ databases">
        <title>Genomic taxonomy of the Vibrionaceae family.</title>
        <authorList>
            <person name="Gomez-Gil B."/>
            <person name="Tanaka M."/>
            <person name="Sawabe T."/>
            <person name="Enciso-Ibarra K."/>
        </authorList>
    </citation>
    <scope>NUCLEOTIDE SEQUENCE [LARGE SCALE GENOMIC DNA]</scope>
    <source>
        <strain evidence="2 3">CAIM 1831</strain>
        <plasmid evidence="3">pva1</plasmid>
    </source>
</reference>
<dbReference type="Proteomes" id="UP000262832">
    <property type="component" value="Plasmid pVa1"/>
</dbReference>
<keyword evidence="1" id="KW-0472">Membrane</keyword>
<feature type="transmembrane region" description="Helical" evidence="1">
    <location>
        <begin position="20"/>
        <end position="38"/>
    </location>
</feature>
<gene>
    <name evidence="2" type="ORF">D1115_22545</name>
</gene>
<dbReference type="EMBL" id="CP032095">
    <property type="protein sequence ID" value="AXY03672.1"/>
    <property type="molecule type" value="Genomic_DNA"/>
</dbReference>
<keyword evidence="1" id="KW-0812">Transmembrane</keyword>
<accession>A0ABN5PKF3</accession>
<sequence>MWLVIIWLFLNFEPSSPSLIVLLATSGVHLISIVLLWSQRRPSHHTLAIQIAIDLLYMTSLLYFNGGATNAFVTALLIPVVFACISLGAYYCIGFTLASISAYSLLVWNMPSDMTHHMDMASHYHGMWINFILSGVIIALVVSSMANMVAKRERCIAAHREQQLRQEQILAISIASAQVTQYCDAYCHGTTSV</sequence>
<keyword evidence="2" id="KW-0614">Plasmid</keyword>